<evidence type="ECO:0000256" key="3">
    <source>
        <dbReference type="ARBA" id="ARBA00022502"/>
    </source>
</evidence>
<dbReference type="GO" id="GO:0005789">
    <property type="term" value="C:endoplasmic reticulum membrane"/>
    <property type="evidence" value="ECO:0007669"/>
    <property type="project" value="UniProtKB-SubCell"/>
</dbReference>
<reference evidence="9" key="1">
    <citation type="submission" date="2019-10" db="EMBL/GenBank/DDBJ databases">
        <title>Short sand fly seasons in Tbilisi, Georgia, hinder development of host immunity to saliva of the visceral leishmaniasis vector Phlebotomus kandelakii.</title>
        <authorList>
            <person name="Oliveira F."/>
            <person name="Giorgobiani E."/>
            <person name="Guimaraes-Costa A.B."/>
            <person name="Abdeladhim M."/>
            <person name="Oristian J."/>
            <person name="Tskhvaradze L."/>
            <person name="Tsertsvadze N."/>
            <person name="Zakalashvili M."/>
            <person name="Valenzuela J.G."/>
            <person name="Kamhawi S."/>
        </authorList>
    </citation>
    <scope>NUCLEOTIDE SEQUENCE</scope>
    <source>
        <strain evidence="9">Wild-capture in Tbilisi</strain>
        <tissue evidence="9">Salivary glands</tissue>
    </source>
</reference>
<name>A0A6B2EA98_9DIPT</name>
<evidence type="ECO:0000256" key="8">
    <source>
        <dbReference type="SAM" id="Phobius"/>
    </source>
</evidence>
<feature type="transmembrane region" description="Helical" evidence="8">
    <location>
        <begin position="133"/>
        <end position="159"/>
    </location>
</feature>
<evidence type="ECO:0000313" key="9">
    <source>
        <dbReference type="EMBL" id="NBJ59263.1"/>
    </source>
</evidence>
<keyword evidence="5" id="KW-0256">Endoplasmic reticulum</keyword>
<dbReference type="GO" id="GO:0016740">
    <property type="term" value="F:transferase activity"/>
    <property type="evidence" value="ECO:0007669"/>
    <property type="project" value="UniProtKB-KW"/>
</dbReference>
<accession>A0A6B2EA98</accession>
<sequence length="242" mass="26606">MPGKKDSRTISGQDVELTLILSIVALIGVGICVTYLSYGDNLYSVGEFWPSPVLITLICNELGKYFLYTALYREEKTLTREPMGPRKKKSFRSRVVESMKFFALMGFFVGLFGLLCISLGAPVLQNHEETLTLASLLTILTVFPLAVFMGVSGSIQYLWTESLESVSKVDAAYVTLVKISAAGAMFGAWSGSIVAPLDWDRRWQVYPIPNIVGALLGYTLGDLGVLGQKLISRIVPLFTFNP</sequence>
<keyword evidence="7 8" id="KW-0472">Membrane</keyword>
<proteinExistence type="predicted"/>
<feature type="transmembrane region" description="Helical" evidence="8">
    <location>
        <begin position="48"/>
        <end position="67"/>
    </location>
</feature>
<evidence type="ECO:0000256" key="7">
    <source>
        <dbReference type="ARBA" id="ARBA00023136"/>
    </source>
</evidence>
<dbReference type="InterPro" id="IPR009580">
    <property type="entry name" value="GPI_biosynthesis_protein_Pig-F"/>
</dbReference>
<organism evidence="9">
    <name type="scientific">Phlebotomus kandelakii</name>
    <dbReference type="NCBI Taxonomy" id="1109342"/>
    <lineage>
        <taxon>Eukaryota</taxon>
        <taxon>Metazoa</taxon>
        <taxon>Ecdysozoa</taxon>
        <taxon>Arthropoda</taxon>
        <taxon>Hexapoda</taxon>
        <taxon>Insecta</taxon>
        <taxon>Pterygota</taxon>
        <taxon>Neoptera</taxon>
        <taxon>Endopterygota</taxon>
        <taxon>Diptera</taxon>
        <taxon>Nematocera</taxon>
        <taxon>Psychodoidea</taxon>
        <taxon>Psychodidae</taxon>
        <taxon>Phlebotomus</taxon>
        <taxon>Larroussius</taxon>
    </lineage>
</organism>
<comment type="subcellular location">
    <subcellularLocation>
        <location evidence="1">Endoplasmic reticulum membrane</location>
        <topology evidence="1">Multi-pass membrane protein</topology>
    </subcellularLocation>
</comment>
<evidence type="ECO:0000256" key="5">
    <source>
        <dbReference type="ARBA" id="ARBA00022824"/>
    </source>
</evidence>
<evidence type="ECO:0000256" key="4">
    <source>
        <dbReference type="ARBA" id="ARBA00022692"/>
    </source>
</evidence>
<feature type="transmembrane region" description="Helical" evidence="8">
    <location>
        <begin position="206"/>
        <end position="226"/>
    </location>
</feature>
<feature type="transmembrane region" description="Helical" evidence="8">
    <location>
        <begin position="15"/>
        <end position="36"/>
    </location>
</feature>
<evidence type="ECO:0000256" key="2">
    <source>
        <dbReference type="ARBA" id="ARBA00004687"/>
    </source>
</evidence>
<dbReference type="Pfam" id="PF06699">
    <property type="entry name" value="PIG-F"/>
    <property type="match status" value="1"/>
</dbReference>
<comment type="pathway">
    <text evidence="2">Glycolipid biosynthesis; glycosylphosphatidylinositol-anchor biosynthesis.</text>
</comment>
<feature type="transmembrane region" description="Helical" evidence="8">
    <location>
        <begin position="171"/>
        <end position="194"/>
    </location>
</feature>
<dbReference type="EMBL" id="GIFK01001560">
    <property type="protein sequence ID" value="NBJ59263.1"/>
    <property type="molecule type" value="Transcribed_RNA"/>
</dbReference>
<dbReference type="AlphaFoldDB" id="A0A6B2EA98"/>
<keyword evidence="9" id="KW-0808">Transferase</keyword>
<evidence type="ECO:0000256" key="6">
    <source>
        <dbReference type="ARBA" id="ARBA00022989"/>
    </source>
</evidence>
<keyword evidence="6 8" id="KW-1133">Transmembrane helix</keyword>
<keyword evidence="4 8" id="KW-0812">Transmembrane</keyword>
<keyword evidence="3" id="KW-0337">GPI-anchor biosynthesis</keyword>
<dbReference type="UniPathway" id="UPA00196"/>
<protein>
    <submittedName>
        <fullName evidence="9">Putative ethanolamine-p-transferase gpi11/pig-f</fullName>
    </submittedName>
</protein>
<dbReference type="GO" id="GO:0006506">
    <property type="term" value="P:GPI anchor biosynthetic process"/>
    <property type="evidence" value="ECO:0007669"/>
    <property type="project" value="UniProtKB-UniPathway"/>
</dbReference>
<evidence type="ECO:0000256" key="1">
    <source>
        <dbReference type="ARBA" id="ARBA00004477"/>
    </source>
</evidence>
<feature type="transmembrane region" description="Helical" evidence="8">
    <location>
        <begin position="101"/>
        <end position="121"/>
    </location>
</feature>